<evidence type="ECO:0000256" key="1">
    <source>
        <dbReference type="ARBA" id="ARBA00001971"/>
    </source>
</evidence>
<dbReference type="AlphaFoldDB" id="A0A829YD84"/>
<dbReference type="CDD" id="cd03495">
    <property type="entry name" value="SQR_TypeC_SdhD_like"/>
    <property type="match status" value="1"/>
</dbReference>
<evidence type="ECO:0000256" key="3">
    <source>
        <dbReference type="ARBA" id="ARBA00004141"/>
    </source>
</evidence>
<keyword evidence="11" id="KW-0249">Electron transport</keyword>
<dbReference type="GO" id="GO:0020037">
    <property type="term" value="F:heme binding"/>
    <property type="evidence" value="ECO:0007669"/>
    <property type="project" value="InterPro"/>
</dbReference>
<dbReference type="NCBIfam" id="TIGR02968">
    <property type="entry name" value="succ_dehyd_anc"/>
    <property type="match status" value="1"/>
</dbReference>
<proteinExistence type="predicted"/>
<dbReference type="InterPro" id="IPR034804">
    <property type="entry name" value="SQR/QFR_C/D"/>
</dbReference>
<reference evidence="17" key="1">
    <citation type="submission" date="2020-01" db="EMBL/GenBank/DDBJ databases">
        <title>'Steroidobacter agaridevorans' sp. nov., agar-degrading bacteria isolated from rhizosphere soils.</title>
        <authorList>
            <person name="Ikenaga M."/>
            <person name="Kataoka M."/>
            <person name="Murouchi A."/>
            <person name="Katsuragi S."/>
            <person name="Sakai M."/>
        </authorList>
    </citation>
    <scope>NUCLEOTIDE SEQUENCE [LARGE SCALE GENOMIC DNA]</scope>
    <source>
        <strain evidence="17">YU21-B</strain>
    </source>
</reference>
<comment type="cofactor">
    <cofactor evidence="1">
        <name>heme</name>
        <dbReference type="ChEBI" id="CHEBI:30413"/>
    </cofactor>
</comment>
<evidence type="ECO:0000256" key="11">
    <source>
        <dbReference type="ARBA" id="ARBA00022982"/>
    </source>
</evidence>
<evidence type="ECO:0000256" key="15">
    <source>
        <dbReference type="SAM" id="Phobius"/>
    </source>
</evidence>
<organism evidence="16 17">
    <name type="scientific">Steroidobacter agaridevorans</name>
    <dbReference type="NCBI Taxonomy" id="2695856"/>
    <lineage>
        <taxon>Bacteria</taxon>
        <taxon>Pseudomonadati</taxon>
        <taxon>Pseudomonadota</taxon>
        <taxon>Gammaproteobacteria</taxon>
        <taxon>Steroidobacterales</taxon>
        <taxon>Steroidobacteraceae</taxon>
        <taxon>Steroidobacter</taxon>
    </lineage>
</organism>
<evidence type="ECO:0000256" key="10">
    <source>
        <dbReference type="ARBA" id="ARBA00022723"/>
    </source>
</evidence>
<keyword evidence="9 15" id="KW-0812">Transmembrane</keyword>
<comment type="subcellular location">
    <subcellularLocation>
        <location evidence="3">Membrane</location>
        <topology evidence="3">Multi-pass membrane protein</topology>
    </subcellularLocation>
</comment>
<keyword evidence="17" id="KW-1185">Reference proteome</keyword>
<dbReference type="Pfam" id="PF01127">
    <property type="entry name" value="Sdh_cyt"/>
    <property type="match status" value="1"/>
</dbReference>
<evidence type="ECO:0000256" key="4">
    <source>
        <dbReference type="ARBA" id="ARBA00005163"/>
    </source>
</evidence>
<sequence>MSLRSPVGRVLGLGSAGDGVGHWWTLRVTSVALVLLGLWFVFSLVRMPDTSYASVTAWIAAPINAVLLSLLIGTMLYHSLLGVQEVVEDYVAGHGAKIVTKIVLQFVHFLLGALGIFSVLRIAFGSAA</sequence>
<keyword evidence="8" id="KW-0349">Heme</keyword>
<evidence type="ECO:0000256" key="14">
    <source>
        <dbReference type="ARBA" id="ARBA00023136"/>
    </source>
</evidence>
<comment type="pathway">
    <text evidence="4">Carbohydrate metabolism; tricarboxylic acid cycle.</text>
</comment>
<dbReference type="InterPro" id="IPR000701">
    <property type="entry name" value="SuccDH_FuR_B_TM-su"/>
</dbReference>
<name>A0A829YD84_9GAMM</name>
<evidence type="ECO:0000313" key="17">
    <source>
        <dbReference type="Proteomes" id="UP000445000"/>
    </source>
</evidence>
<evidence type="ECO:0000256" key="6">
    <source>
        <dbReference type="ARBA" id="ARBA00022448"/>
    </source>
</evidence>
<accession>A0A829YD84</accession>
<keyword evidence="10" id="KW-0479">Metal-binding</keyword>
<evidence type="ECO:0000256" key="5">
    <source>
        <dbReference type="ARBA" id="ARBA00019425"/>
    </source>
</evidence>
<evidence type="ECO:0000256" key="9">
    <source>
        <dbReference type="ARBA" id="ARBA00022692"/>
    </source>
</evidence>
<evidence type="ECO:0000313" key="16">
    <source>
        <dbReference type="EMBL" id="GFE80791.1"/>
    </source>
</evidence>
<dbReference type="SUPFAM" id="SSF81343">
    <property type="entry name" value="Fumarate reductase respiratory complex transmembrane subunits"/>
    <property type="match status" value="1"/>
</dbReference>
<dbReference type="InterPro" id="IPR014312">
    <property type="entry name" value="Succ_DH_anchor"/>
</dbReference>
<dbReference type="Gene3D" id="1.20.1300.10">
    <property type="entry name" value="Fumarate reductase/succinate dehydrogenase, transmembrane subunit"/>
    <property type="match status" value="1"/>
</dbReference>
<keyword evidence="7" id="KW-0816">Tricarboxylic acid cycle</keyword>
<protein>
    <recommendedName>
        <fullName evidence="5">Succinate dehydrogenase hydrophobic membrane anchor subunit</fullName>
    </recommendedName>
</protein>
<gene>
    <name evidence="16" type="ORF">GCM10011487_27910</name>
</gene>
<feature type="transmembrane region" description="Helical" evidence="15">
    <location>
        <begin position="57"/>
        <end position="78"/>
    </location>
</feature>
<comment type="function">
    <text evidence="2">Membrane-anchoring subunit of succinate dehydrogenase (SDH).</text>
</comment>
<dbReference type="GO" id="GO:0006099">
    <property type="term" value="P:tricarboxylic acid cycle"/>
    <property type="evidence" value="ECO:0007669"/>
    <property type="project" value="UniProtKB-UniPathway"/>
</dbReference>
<dbReference type="Proteomes" id="UP000445000">
    <property type="component" value="Unassembled WGS sequence"/>
</dbReference>
<comment type="caution">
    <text evidence="16">The sequence shown here is derived from an EMBL/GenBank/DDBJ whole genome shotgun (WGS) entry which is preliminary data.</text>
</comment>
<keyword evidence="6" id="KW-0813">Transport</keyword>
<dbReference type="EMBL" id="BLJN01000002">
    <property type="protein sequence ID" value="GFE80791.1"/>
    <property type="molecule type" value="Genomic_DNA"/>
</dbReference>
<dbReference type="UniPathway" id="UPA00223"/>
<evidence type="ECO:0000256" key="2">
    <source>
        <dbReference type="ARBA" id="ARBA00004050"/>
    </source>
</evidence>
<keyword evidence="12 15" id="KW-1133">Transmembrane helix</keyword>
<evidence type="ECO:0000256" key="7">
    <source>
        <dbReference type="ARBA" id="ARBA00022532"/>
    </source>
</evidence>
<keyword evidence="13" id="KW-0408">Iron</keyword>
<dbReference type="GO" id="GO:0016020">
    <property type="term" value="C:membrane"/>
    <property type="evidence" value="ECO:0007669"/>
    <property type="project" value="UniProtKB-SubCell"/>
</dbReference>
<keyword evidence="14 15" id="KW-0472">Membrane</keyword>
<dbReference type="RefSeq" id="WP_161812427.1">
    <property type="nucleotide sequence ID" value="NZ_BLJN01000002.1"/>
</dbReference>
<feature type="transmembrane region" description="Helical" evidence="15">
    <location>
        <begin position="98"/>
        <end position="124"/>
    </location>
</feature>
<evidence type="ECO:0000256" key="8">
    <source>
        <dbReference type="ARBA" id="ARBA00022617"/>
    </source>
</evidence>
<dbReference type="GO" id="GO:0046872">
    <property type="term" value="F:metal ion binding"/>
    <property type="evidence" value="ECO:0007669"/>
    <property type="project" value="UniProtKB-KW"/>
</dbReference>
<feature type="transmembrane region" description="Helical" evidence="15">
    <location>
        <begin position="24"/>
        <end position="45"/>
    </location>
</feature>
<evidence type="ECO:0000256" key="12">
    <source>
        <dbReference type="ARBA" id="ARBA00022989"/>
    </source>
</evidence>
<evidence type="ECO:0000256" key="13">
    <source>
        <dbReference type="ARBA" id="ARBA00023004"/>
    </source>
</evidence>